<dbReference type="Proteomes" id="UP001164929">
    <property type="component" value="Chromosome 4"/>
</dbReference>
<name>A0AAD6R001_9ROSI</name>
<accession>A0AAD6R001</accession>
<reference evidence="1 4" key="1">
    <citation type="journal article" date="2023" name="Mol. Ecol. Resour.">
        <title>Chromosome-level genome assembly of a triploid poplar Populus alba 'Berolinensis'.</title>
        <authorList>
            <person name="Chen S."/>
            <person name="Yu Y."/>
            <person name="Wang X."/>
            <person name="Wang S."/>
            <person name="Zhang T."/>
            <person name="Zhou Y."/>
            <person name="He R."/>
            <person name="Meng N."/>
            <person name="Wang Y."/>
            <person name="Liu W."/>
            <person name="Liu Z."/>
            <person name="Liu J."/>
            <person name="Guo Q."/>
            <person name="Huang H."/>
            <person name="Sederoff R.R."/>
            <person name="Wang G."/>
            <person name="Qu G."/>
            <person name="Chen S."/>
        </authorList>
    </citation>
    <scope>NUCLEOTIDE SEQUENCE [LARGE SCALE GENOMIC DNA]</scope>
    <source>
        <strain evidence="1">SC-2020</strain>
    </source>
</reference>
<dbReference type="AlphaFoldDB" id="A0AAD6R001"/>
<evidence type="ECO:0000313" key="4">
    <source>
        <dbReference type="Proteomes" id="UP001164929"/>
    </source>
</evidence>
<sequence>MEEEKILGGEVEDSPFLKMISTIPSTFLVNLGSVDCIGTKL</sequence>
<evidence type="ECO:0000313" key="2">
    <source>
        <dbReference type="EMBL" id="KAJ7000612.1"/>
    </source>
</evidence>
<dbReference type="EMBL" id="JAQIZT010000004">
    <property type="protein sequence ID" value="KAJ7000612.1"/>
    <property type="molecule type" value="Genomic_DNA"/>
</dbReference>
<protein>
    <submittedName>
        <fullName evidence="1">Uncharacterized protein</fullName>
    </submittedName>
</protein>
<proteinExistence type="predicted"/>
<organism evidence="1 4">
    <name type="scientific">Populus alba x Populus x berolinensis</name>
    <dbReference type="NCBI Taxonomy" id="444605"/>
    <lineage>
        <taxon>Eukaryota</taxon>
        <taxon>Viridiplantae</taxon>
        <taxon>Streptophyta</taxon>
        <taxon>Embryophyta</taxon>
        <taxon>Tracheophyta</taxon>
        <taxon>Spermatophyta</taxon>
        <taxon>Magnoliopsida</taxon>
        <taxon>eudicotyledons</taxon>
        <taxon>Gunneridae</taxon>
        <taxon>Pentapetalae</taxon>
        <taxon>rosids</taxon>
        <taxon>fabids</taxon>
        <taxon>Malpighiales</taxon>
        <taxon>Salicaceae</taxon>
        <taxon>Saliceae</taxon>
        <taxon>Populus</taxon>
    </lineage>
</organism>
<gene>
    <name evidence="1" type="ORF">NC653_010073</name>
    <name evidence="2" type="ORF">NC653_011161</name>
    <name evidence="3" type="ORF">NC653_011165</name>
</gene>
<dbReference type="EMBL" id="JAQIZT010000004">
    <property type="protein sequence ID" value="KAJ7000617.1"/>
    <property type="molecule type" value="Genomic_DNA"/>
</dbReference>
<evidence type="ECO:0000313" key="3">
    <source>
        <dbReference type="EMBL" id="KAJ7000617.1"/>
    </source>
</evidence>
<evidence type="ECO:0000313" key="1">
    <source>
        <dbReference type="EMBL" id="KAJ6999275.1"/>
    </source>
</evidence>
<keyword evidence="4" id="KW-1185">Reference proteome</keyword>
<comment type="caution">
    <text evidence="1">The sequence shown here is derived from an EMBL/GenBank/DDBJ whole genome shotgun (WGS) entry which is preliminary data.</text>
</comment>
<dbReference type="EMBL" id="JAQIZT010000004">
    <property type="protein sequence ID" value="KAJ6999275.1"/>
    <property type="molecule type" value="Genomic_DNA"/>
</dbReference>